<reference evidence="2 3" key="1">
    <citation type="submission" date="2018-05" db="EMBL/GenBank/DDBJ databases">
        <title>Genomic Encyclopedia of Type Strains, Phase IV (KMG-IV): sequencing the most valuable type-strain genomes for metagenomic binning, comparative biology and taxonomic classification.</title>
        <authorList>
            <person name="Goeker M."/>
        </authorList>
    </citation>
    <scope>NUCLEOTIDE SEQUENCE [LARGE SCALE GENOMIC DNA]</scope>
    <source>
        <strain evidence="2 3">DSM 7229</strain>
    </source>
</reference>
<dbReference type="GeneID" id="60254173"/>
<evidence type="ECO:0000313" key="2">
    <source>
        <dbReference type="EMBL" id="PWK15451.1"/>
    </source>
</evidence>
<comment type="caution">
    <text evidence="2">The sequence shown here is derived from an EMBL/GenBank/DDBJ whole genome shotgun (WGS) entry which is preliminary data.</text>
</comment>
<keyword evidence="1" id="KW-0472">Membrane</keyword>
<name>A0A2V2A6U3_PSYIM</name>
<proteinExistence type="predicted"/>
<sequence length="81" mass="9192">MKKQKKGFVLAEATLGEVNKQLKVNLFVIVVVGFVLGSNILHFMREKNVFYGVLIAAMVVALFFVIKSRQVLKLKQQELIK</sequence>
<feature type="transmembrane region" description="Helical" evidence="1">
    <location>
        <begin position="24"/>
        <end position="43"/>
    </location>
</feature>
<feature type="transmembrane region" description="Helical" evidence="1">
    <location>
        <begin position="49"/>
        <end position="66"/>
    </location>
</feature>
<keyword evidence="3" id="KW-1185">Reference proteome</keyword>
<gene>
    <name evidence="2" type="ORF">C8D84_101402</name>
</gene>
<evidence type="ECO:0000313" key="3">
    <source>
        <dbReference type="Proteomes" id="UP000245655"/>
    </source>
</evidence>
<keyword evidence="1" id="KW-1133">Transmembrane helix</keyword>
<accession>A0A2V2A6U3</accession>
<dbReference type="EMBL" id="QGGM01000001">
    <property type="protein sequence ID" value="PWK15451.1"/>
    <property type="molecule type" value="Genomic_DNA"/>
</dbReference>
<dbReference type="RefSeq" id="WP_055124696.1">
    <property type="nucleotide sequence ID" value="NZ_CAJGZY010000001.1"/>
</dbReference>
<organism evidence="2 3">
    <name type="scientific">Psychrobacter immobilis</name>
    <dbReference type="NCBI Taxonomy" id="498"/>
    <lineage>
        <taxon>Bacteria</taxon>
        <taxon>Pseudomonadati</taxon>
        <taxon>Pseudomonadota</taxon>
        <taxon>Gammaproteobacteria</taxon>
        <taxon>Moraxellales</taxon>
        <taxon>Moraxellaceae</taxon>
        <taxon>Psychrobacter</taxon>
    </lineage>
</organism>
<protein>
    <submittedName>
        <fullName evidence="2">Uncharacterized protein</fullName>
    </submittedName>
</protein>
<dbReference type="AlphaFoldDB" id="A0A2V2A6U3"/>
<dbReference type="Proteomes" id="UP000245655">
    <property type="component" value="Unassembled WGS sequence"/>
</dbReference>
<evidence type="ECO:0000256" key="1">
    <source>
        <dbReference type="SAM" id="Phobius"/>
    </source>
</evidence>
<keyword evidence="1" id="KW-0812">Transmembrane</keyword>